<dbReference type="EMBL" id="LATL02000010">
    <property type="protein sequence ID" value="KKD38072.1"/>
    <property type="molecule type" value="Genomic_DNA"/>
</dbReference>
<proteinExistence type="predicted"/>
<dbReference type="SUPFAM" id="SSF53254">
    <property type="entry name" value="Phosphoglycerate mutase-like"/>
    <property type="match status" value="1"/>
</dbReference>
<dbReference type="PANTHER" id="PTHR48100:SF1">
    <property type="entry name" value="HISTIDINE PHOSPHATASE FAMILY PROTEIN-RELATED"/>
    <property type="match status" value="1"/>
</dbReference>
<reference evidence="5 6" key="1">
    <citation type="submission" date="2015-06" db="EMBL/GenBank/DDBJ databases">
        <title>Draft genome assembly of filamentous brackish cyanobacterium Limnoraphis robusta strain CS-951.</title>
        <authorList>
            <person name="Willis A."/>
            <person name="Parks M."/>
            <person name="Burford M.A."/>
        </authorList>
    </citation>
    <scope>NUCLEOTIDE SEQUENCE [LARGE SCALE GENOMIC DNA]</scope>
    <source>
        <strain evidence="5 6">CS-951</strain>
    </source>
</reference>
<evidence type="ECO:0000256" key="1">
    <source>
        <dbReference type="ARBA" id="ARBA00023152"/>
    </source>
</evidence>
<dbReference type="GO" id="GO:0016791">
    <property type="term" value="F:phosphatase activity"/>
    <property type="evidence" value="ECO:0007669"/>
    <property type="project" value="TreeGrafter"/>
</dbReference>
<feature type="binding site" evidence="4">
    <location>
        <begin position="7"/>
        <end position="14"/>
    </location>
    <ligand>
        <name>substrate</name>
    </ligand>
</feature>
<protein>
    <recommendedName>
        <fullName evidence="7">Phosphoglycerate mutase</fullName>
    </recommendedName>
</protein>
<feature type="active site" description="Proton donor/acceptor" evidence="3">
    <location>
        <position position="81"/>
    </location>
</feature>
<evidence type="ECO:0000313" key="5">
    <source>
        <dbReference type="EMBL" id="KKD38072.1"/>
    </source>
</evidence>
<evidence type="ECO:0000256" key="4">
    <source>
        <dbReference type="PIRSR" id="PIRSR613078-2"/>
    </source>
</evidence>
<dbReference type="AlphaFoldDB" id="A0A0F5YHG0"/>
<dbReference type="InterPro" id="IPR029033">
    <property type="entry name" value="His_PPase_superfam"/>
</dbReference>
<evidence type="ECO:0000256" key="3">
    <source>
        <dbReference type="PIRSR" id="PIRSR613078-1"/>
    </source>
</evidence>
<feature type="active site" description="Tele-phosphohistidine intermediate" evidence="3">
    <location>
        <position position="8"/>
    </location>
</feature>
<keyword evidence="2" id="KW-0413">Isomerase</keyword>
<organism evidence="5 6">
    <name type="scientific">Limnoraphis robusta CS-951</name>
    <dbReference type="NCBI Taxonomy" id="1637645"/>
    <lineage>
        <taxon>Bacteria</taxon>
        <taxon>Bacillati</taxon>
        <taxon>Cyanobacteriota</taxon>
        <taxon>Cyanophyceae</taxon>
        <taxon>Oscillatoriophycideae</taxon>
        <taxon>Oscillatoriales</taxon>
        <taxon>Sirenicapillariaceae</taxon>
        <taxon>Limnoraphis</taxon>
    </lineage>
</organism>
<dbReference type="SMART" id="SM00855">
    <property type="entry name" value="PGAM"/>
    <property type="match status" value="1"/>
</dbReference>
<dbReference type="Gene3D" id="3.40.50.1240">
    <property type="entry name" value="Phosphoglycerate mutase-like"/>
    <property type="match status" value="1"/>
</dbReference>
<dbReference type="CDD" id="cd07067">
    <property type="entry name" value="HP_PGM_like"/>
    <property type="match status" value="1"/>
</dbReference>
<keyword evidence="1" id="KW-0324">Glycolysis</keyword>
<dbReference type="PATRIC" id="fig|1637645.4.peg.175"/>
<sequence>MKLIIVRHGETDWNQQDKVMGQLDSLLTPKGIEQAQAIANRLRRLSFTTLYSSDLGRAVQTANIIAEICGKNVIFDSELREWNMGIFQGFTFSEMDEKFPKERQDHKQMRYEYVIPAGESLRQCRDRGYRALNRIAERHLDETVVVVTHGFVLMNFSEMVFNLPPGNGWRFKLHHASFCCFEYVNGCWSLVVWNDTSHLETMDILTANLNS</sequence>
<dbReference type="GO" id="GO:0005737">
    <property type="term" value="C:cytoplasm"/>
    <property type="evidence" value="ECO:0007669"/>
    <property type="project" value="TreeGrafter"/>
</dbReference>
<dbReference type="InterPro" id="IPR050275">
    <property type="entry name" value="PGM_Phosphatase"/>
</dbReference>
<dbReference type="InterPro" id="IPR013078">
    <property type="entry name" value="His_Pase_superF_clade-1"/>
</dbReference>
<feature type="binding site" evidence="4">
    <location>
        <position position="57"/>
    </location>
    <ligand>
        <name>substrate</name>
    </ligand>
</feature>
<dbReference type="InterPro" id="IPR001345">
    <property type="entry name" value="PG/BPGM_mutase_AS"/>
</dbReference>
<evidence type="ECO:0008006" key="7">
    <source>
        <dbReference type="Google" id="ProtNLM"/>
    </source>
</evidence>
<evidence type="ECO:0000256" key="2">
    <source>
        <dbReference type="ARBA" id="ARBA00023235"/>
    </source>
</evidence>
<dbReference type="OrthoDB" id="9782128at2"/>
<dbReference type="Proteomes" id="UP000033607">
    <property type="component" value="Unassembled WGS sequence"/>
</dbReference>
<dbReference type="Pfam" id="PF00300">
    <property type="entry name" value="His_Phos_1"/>
    <property type="match status" value="1"/>
</dbReference>
<comment type="caution">
    <text evidence="5">The sequence shown here is derived from an EMBL/GenBank/DDBJ whole genome shotgun (WGS) entry which is preliminary data.</text>
</comment>
<accession>A0A0F5YHG0</accession>
<name>A0A0F5YHG0_9CYAN</name>
<dbReference type="PROSITE" id="PS00175">
    <property type="entry name" value="PG_MUTASE"/>
    <property type="match status" value="1"/>
</dbReference>
<dbReference type="PANTHER" id="PTHR48100">
    <property type="entry name" value="BROAD-SPECIFICITY PHOSPHATASE YOR283W-RELATED"/>
    <property type="match status" value="1"/>
</dbReference>
<evidence type="ECO:0000313" key="6">
    <source>
        <dbReference type="Proteomes" id="UP000033607"/>
    </source>
</evidence>
<dbReference type="RefSeq" id="WP_046278553.1">
    <property type="nucleotide sequence ID" value="NZ_LATL02000010.1"/>
</dbReference>
<gene>
    <name evidence="5" type="ORF">WN50_10820</name>
</gene>